<dbReference type="Proteomes" id="UP000283269">
    <property type="component" value="Unassembled WGS sequence"/>
</dbReference>
<name>A0A409XLY1_PSICY</name>
<dbReference type="EMBL" id="NHYD01001248">
    <property type="protein sequence ID" value="PPQ91783.1"/>
    <property type="molecule type" value="Genomic_DNA"/>
</dbReference>
<proteinExistence type="predicted"/>
<protein>
    <submittedName>
        <fullName evidence="1">Uncharacterized protein</fullName>
    </submittedName>
</protein>
<dbReference type="AlphaFoldDB" id="A0A409XLY1"/>
<evidence type="ECO:0000313" key="2">
    <source>
        <dbReference type="Proteomes" id="UP000283269"/>
    </source>
</evidence>
<dbReference type="InParanoid" id="A0A409XLY1"/>
<comment type="caution">
    <text evidence="1">The sequence shown here is derived from an EMBL/GenBank/DDBJ whole genome shotgun (WGS) entry which is preliminary data.</text>
</comment>
<sequence length="451" mass="51204">MAPKAASSSTQSQTGALPVDLSISAQVEKIREGAPATDLIKVLLQRIAIDVSQFVRDVHSSSQIYFRARVVYDCIQDIIRKVDSSAELEWDAFDIYTGTIPILERILLDFYASHRKESRDHLPPATGVDIAFIFITAWDYDRKMLEKVFNDLATERFLKMSPEVKIHLEASRHVPRSTDDINTLRALSTFFLANKLAERDIIQQRGGKLLSEVRRAIHGIIAKATKSPTSTETSRIVIMTLMLAYIPFALLSGDEVTPDWKDYLRSSLVWEALQRLVDNLTKHLSSQGPTVDDIETEWEKVKDILLKLTATSIDTNAEILELLKLAARIRRPFHGRSVELIRMLYFLDGYSKRDQKATRHRKDFKLVLDDTITSLESAQKAVSDVKSITLTADEYKKQETELRDVLRKVEETFSTFGIANQWSDKESSYNEAAKIDDSHLTAMRQRLGLAA</sequence>
<dbReference type="OrthoDB" id="2953592at2759"/>
<organism evidence="1 2">
    <name type="scientific">Psilocybe cyanescens</name>
    <dbReference type="NCBI Taxonomy" id="93625"/>
    <lineage>
        <taxon>Eukaryota</taxon>
        <taxon>Fungi</taxon>
        <taxon>Dikarya</taxon>
        <taxon>Basidiomycota</taxon>
        <taxon>Agaricomycotina</taxon>
        <taxon>Agaricomycetes</taxon>
        <taxon>Agaricomycetidae</taxon>
        <taxon>Agaricales</taxon>
        <taxon>Agaricineae</taxon>
        <taxon>Strophariaceae</taxon>
        <taxon>Psilocybe</taxon>
    </lineage>
</organism>
<accession>A0A409XLY1</accession>
<reference evidence="1 2" key="1">
    <citation type="journal article" date="2018" name="Evol. Lett.">
        <title>Horizontal gene cluster transfer increased hallucinogenic mushroom diversity.</title>
        <authorList>
            <person name="Reynolds H.T."/>
            <person name="Vijayakumar V."/>
            <person name="Gluck-Thaler E."/>
            <person name="Korotkin H.B."/>
            <person name="Matheny P.B."/>
            <person name="Slot J.C."/>
        </authorList>
    </citation>
    <scope>NUCLEOTIDE SEQUENCE [LARGE SCALE GENOMIC DNA]</scope>
    <source>
        <strain evidence="1 2">2631</strain>
    </source>
</reference>
<gene>
    <name evidence="1" type="ORF">CVT25_000428</name>
</gene>
<evidence type="ECO:0000313" key="1">
    <source>
        <dbReference type="EMBL" id="PPQ91783.1"/>
    </source>
</evidence>
<keyword evidence="2" id="KW-1185">Reference proteome</keyword>